<sequence length="133" mass="13122">MPEAATMTLEAGARGRGLPPGVDGPADGGTGAAWSAEPGLLYVVTSGSSTCPLVAEPDASVREGEVVVTFEDLPDGPCTMDYVPTTSVVAVPDEVDASTGVTIVLGREGTVAVGPAVPGATGEATWVDAPSLP</sequence>
<gene>
    <name evidence="2" type="ORF">IF651_09850</name>
</gene>
<dbReference type="AlphaFoldDB" id="A0A927GAS9"/>
<organism evidence="2 3">
    <name type="scientific">Cellulosimicrobium arenosum</name>
    <dbReference type="NCBI Taxonomy" id="2708133"/>
    <lineage>
        <taxon>Bacteria</taxon>
        <taxon>Bacillati</taxon>
        <taxon>Actinomycetota</taxon>
        <taxon>Actinomycetes</taxon>
        <taxon>Micrococcales</taxon>
        <taxon>Promicromonosporaceae</taxon>
        <taxon>Cellulosimicrobium</taxon>
    </lineage>
</organism>
<evidence type="ECO:0000313" key="2">
    <source>
        <dbReference type="EMBL" id="MBD8079355.1"/>
    </source>
</evidence>
<reference evidence="2" key="2">
    <citation type="submission" date="2020-09" db="EMBL/GenBank/DDBJ databases">
        <authorList>
            <person name="Yu Y."/>
        </authorList>
    </citation>
    <scope>NUCLEOTIDE SEQUENCE</scope>
    <source>
        <strain evidence="2">KCTC 49039</strain>
    </source>
</reference>
<reference evidence="2" key="1">
    <citation type="journal article" date="2018" name="Curr. Microbiol.">
        <title>Cellulosimicrobium arenosum sp. nov., Isolated from Marine Sediment Sand.</title>
        <authorList>
            <person name="Oh M."/>
            <person name="Kim J.H."/>
            <person name="Yoon J.H."/>
            <person name="Schumann P."/>
            <person name="Kim W."/>
        </authorList>
    </citation>
    <scope>NUCLEOTIDE SEQUENCE</scope>
    <source>
        <strain evidence="2">KCTC 49039</strain>
    </source>
</reference>
<keyword evidence="3" id="KW-1185">Reference proteome</keyword>
<dbReference type="EMBL" id="JACYHB010000007">
    <property type="protein sequence ID" value="MBD8079355.1"/>
    <property type="molecule type" value="Genomic_DNA"/>
</dbReference>
<accession>A0A927GAS9</accession>
<protein>
    <submittedName>
        <fullName evidence="2">Uncharacterized protein</fullName>
    </submittedName>
</protein>
<feature type="region of interest" description="Disordered" evidence="1">
    <location>
        <begin position="1"/>
        <end position="31"/>
    </location>
</feature>
<comment type="caution">
    <text evidence="2">The sequence shown here is derived from an EMBL/GenBank/DDBJ whole genome shotgun (WGS) entry which is preliminary data.</text>
</comment>
<evidence type="ECO:0000313" key="3">
    <source>
        <dbReference type="Proteomes" id="UP000610846"/>
    </source>
</evidence>
<dbReference type="Proteomes" id="UP000610846">
    <property type="component" value="Unassembled WGS sequence"/>
</dbReference>
<evidence type="ECO:0000256" key="1">
    <source>
        <dbReference type="SAM" id="MobiDB-lite"/>
    </source>
</evidence>
<name>A0A927GAS9_9MICO</name>
<proteinExistence type="predicted"/>